<keyword evidence="2" id="KW-0255">Endonuclease</keyword>
<evidence type="ECO:0000313" key="2">
    <source>
        <dbReference type="EMBL" id="TGE30002.1"/>
    </source>
</evidence>
<dbReference type="PANTHER" id="PTHR37827:SF1">
    <property type="entry name" value="HNH DOMAIN-CONTAINING PROTEIN"/>
    <property type="match status" value="1"/>
</dbReference>
<dbReference type="OrthoDB" id="9802640at2"/>
<dbReference type="Gene3D" id="1.10.30.50">
    <property type="match status" value="1"/>
</dbReference>
<dbReference type="InterPro" id="IPR003615">
    <property type="entry name" value="HNH_nuc"/>
</dbReference>
<gene>
    <name evidence="2" type="ORF">E5K02_08990</name>
</gene>
<keyword evidence="2" id="KW-0540">Nuclease</keyword>
<dbReference type="InterPro" id="IPR002711">
    <property type="entry name" value="HNH"/>
</dbReference>
<dbReference type="AlphaFoldDB" id="A0A4Z0QMP0"/>
<sequence length="98" mass="11436">MPVELASGTEPTCELCQREVRSVTRHHLVPREEGGRYGPTVALCQPCHSTIHLLLSNRELARQYATIEALQQAPELQKYLHWVRRSRVEHISNRRRRQ</sequence>
<protein>
    <submittedName>
        <fullName evidence="2">HNH endonuclease</fullName>
    </submittedName>
</protein>
<dbReference type="PANTHER" id="PTHR37827">
    <property type="entry name" value="TUDOR DOMAIN-CONTAINING PROTEIN"/>
    <property type="match status" value="1"/>
</dbReference>
<name>A0A4Z0QMP0_9BACT</name>
<keyword evidence="2" id="KW-0378">Hydrolase</keyword>
<dbReference type="EMBL" id="SRMB01000001">
    <property type="protein sequence ID" value="TGE30002.1"/>
    <property type="molecule type" value="Genomic_DNA"/>
</dbReference>
<dbReference type="Proteomes" id="UP000298471">
    <property type="component" value="Unassembled WGS sequence"/>
</dbReference>
<reference evidence="2 3" key="1">
    <citation type="submission" date="2019-04" db="EMBL/GenBank/DDBJ databases">
        <authorList>
            <person name="Feng G."/>
            <person name="Zhang J."/>
            <person name="Zhu H."/>
        </authorList>
    </citation>
    <scope>NUCLEOTIDE SEQUENCE [LARGE SCALE GENOMIC DNA]</scope>
    <source>
        <strain evidence="2 3">9PBR-1</strain>
    </source>
</reference>
<dbReference type="GO" id="GO:0008270">
    <property type="term" value="F:zinc ion binding"/>
    <property type="evidence" value="ECO:0007669"/>
    <property type="project" value="InterPro"/>
</dbReference>
<proteinExistence type="predicted"/>
<keyword evidence="3" id="KW-1185">Reference proteome</keyword>
<dbReference type="CDD" id="cd00085">
    <property type="entry name" value="HNHc"/>
    <property type="match status" value="1"/>
</dbReference>
<dbReference type="GO" id="GO:0003676">
    <property type="term" value="F:nucleic acid binding"/>
    <property type="evidence" value="ECO:0007669"/>
    <property type="project" value="InterPro"/>
</dbReference>
<evidence type="ECO:0000259" key="1">
    <source>
        <dbReference type="Pfam" id="PF01844"/>
    </source>
</evidence>
<comment type="caution">
    <text evidence="2">The sequence shown here is derived from an EMBL/GenBank/DDBJ whole genome shotgun (WGS) entry which is preliminary data.</text>
</comment>
<evidence type="ECO:0000313" key="3">
    <source>
        <dbReference type="Proteomes" id="UP000298471"/>
    </source>
</evidence>
<dbReference type="Pfam" id="PF01844">
    <property type="entry name" value="HNH"/>
    <property type="match status" value="1"/>
</dbReference>
<feature type="domain" description="HNH" evidence="1">
    <location>
        <begin position="13"/>
        <end position="52"/>
    </location>
</feature>
<organism evidence="2 3">
    <name type="scientific">Hymenobacter metallicola</name>
    <dbReference type="NCBI Taxonomy" id="2563114"/>
    <lineage>
        <taxon>Bacteria</taxon>
        <taxon>Pseudomonadati</taxon>
        <taxon>Bacteroidota</taxon>
        <taxon>Cytophagia</taxon>
        <taxon>Cytophagales</taxon>
        <taxon>Hymenobacteraceae</taxon>
        <taxon>Hymenobacter</taxon>
    </lineage>
</organism>
<dbReference type="GO" id="GO:0004519">
    <property type="term" value="F:endonuclease activity"/>
    <property type="evidence" value="ECO:0007669"/>
    <property type="project" value="UniProtKB-KW"/>
</dbReference>
<accession>A0A4Z0QMP0</accession>